<dbReference type="AlphaFoldDB" id="A0A561V6V7"/>
<name>A0A561V6V7_9ACTN</name>
<comment type="caution">
    <text evidence="1">The sequence shown here is derived from an EMBL/GenBank/DDBJ whole genome shotgun (WGS) entry which is preliminary data.</text>
</comment>
<dbReference type="EMBL" id="VIWW01000001">
    <property type="protein sequence ID" value="TWG07330.1"/>
    <property type="molecule type" value="Genomic_DNA"/>
</dbReference>
<reference evidence="1 2" key="1">
    <citation type="submission" date="2019-06" db="EMBL/GenBank/DDBJ databases">
        <title>Sequencing the genomes of 1000 actinobacteria strains.</title>
        <authorList>
            <person name="Klenk H.-P."/>
        </authorList>
    </citation>
    <scope>NUCLEOTIDE SEQUENCE [LARGE SCALE GENOMIC DNA]</scope>
    <source>
        <strain evidence="1 2">DSM 42059</strain>
    </source>
</reference>
<organism evidence="1 2">
    <name type="scientific">Streptomyces brevispora</name>
    <dbReference type="NCBI Taxonomy" id="887462"/>
    <lineage>
        <taxon>Bacteria</taxon>
        <taxon>Bacillati</taxon>
        <taxon>Actinomycetota</taxon>
        <taxon>Actinomycetes</taxon>
        <taxon>Kitasatosporales</taxon>
        <taxon>Streptomycetaceae</taxon>
        <taxon>Streptomyces</taxon>
    </lineage>
</organism>
<proteinExistence type="predicted"/>
<gene>
    <name evidence="1" type="ORF">FHX80_115835</name>
</gene>
<evidence type="ECO:0000313" key="2">
    <source>
        <dbReference type="Proteomes" id="UP000318186"/>
    </source>
</evidence>
<dbReference type="Proteomes" id="UP000318186">
    <property type="component" value="Unassembled WGS sequence"/>
</dbReference>
<sequence>MWDSAKFGKVLTGSGGFGGFTPHRFGQDAAGPPKSNCEGDCAKVRPRVHVGNVTAAVGTGPALVGRITRTDGSRQLALG</sequence>
<protein>
    <submittedName>
        <fullName evidence="1">Uncharacterized protein</fullName>
    </submittedName>
</protein>
<evidence type="ECO:0000313" key="1">
    <source>
        <dbReference type="EMBL" id="TWG07330.1"/>
    </source>
</evidence>
<accession>A0A561V6V7</accession>